<keyword evidence="8 15" id="KW-0418">Kinase</keyword>
<keyword evidence="10" id="KW-0902">Two-component regulatory system</keyword>
<evidence type="ECO:0000256" key="10">
    <source>
        <dbReference type="ARBA" id="ARBA00023012"/>
    </source>
</evidence>
<evidence type="ECO:0000256" key="12">
    <source>
        <dbReference type="SAM" id="Phobius"/>
    </source>
</evidence>
<feature type="transmembrane region" description="Helical" evidence="12">
    <location>
        <begin position="146"/>
        <end position="172"/>
    </location>
</feature>
<dbReference type="PROSITE" id="PS50112">
    <property type="entry name" value="PAS"/>
    <property type="match status" value="1"/>
</dbReference>
<dbReference type="FunFam" id="3.30.565.10:FF:000006">
    <property type="entry name" value="Sensor histidine kinase WalK"/>
    <property type="match status" value="1"/>
</dbReference>
<comment type="catalytic activity">
    <reaction evidence="1">
        <text>ATP + protein L-histidine = ADP + protein N-phospho-L-histidine.</text>
        <dbReference type="EC" id="2.7.13.3"/>
    </reaction>
</comment>
<keyword evidence="11 12" id="KW-0472">Membrane</keyword>
<dbReference type="Proteomes" id="UP000324781">
    <property type="component" value="Unassembled WGS sequence"/>
</dbReference>
<dbReference type="GO" id="GO:0005524">
    <property type="term" value="F:ATP binding"/>
    <property type="evidence" value="ECO:0007669"/>
    <property type="project" value="UniProtKB-KW"/>
</dbReference>
<accession>A0A1M6AP22</accession>
<sequence length="557" mass="61329">MTKRIFRGIFLTALSAMILAALLITLSVYYVYEMRMTEELRSEAAYILHGLSRAESELAYFEGFASPNRVTLVAADGTVLYDSSKKASGLDNHYHRPEVNEALKTGSGESRRYSSTLAETTFYYAVMTPDGNVLRLSNTRSSVLGIFLRIAPLLLLIMSGVAVVSLVIARLVSWRIVTPINTLNLDAPLENDVYDELSPLLLRLDRQKKQIAMQMKALAEKQHELSAVTENMREGLILLDANSHVISMNASAGRIFGVEAGRMAGSSILALVRDALVKEAIESAHRGSSADAVFERNGRHYQVLASPVAQNGSATDVVLLMLDITDRYTAEMSRREFTANVSHELKTPLTSISGYAEIMRDGLARPEDMKAFAARICDEANRLIALVNDILELSRLDEHKGLGEKTEVDLLQMAQSVARHFMPRAEEKGIILSVDGMDLSVYGYPALLNEMIANLVDNAVKYTDRGGAVRISVAQRDNSIVLSVCDTGIGIPEEHQPHVFERFYRVDKSHSKATGGTGLGLSIVKHIAAVHDADIRLESEVGKGTCVHILFKRLHQL</sequence>
<proteinExistence type="predicted"/>
<keyword evidence="12" id="KW-0812">Transmembrane</keyword>
<dbReference type="RefSeq" id="WP_149677373.1">
    <property type="nucleotide sequence ID" value="NZ_FQZP01000001.1"/>
</dbReference>
<evidence type="ECO:0000256" key="8">
    <source>
        <dbReference type="ARBA" id="ARBA00022777"/>
    </source>
</evidence>
<dbReference type="Pfam" id="PF08448">
    <property type="entry name" value="PAS_4"/>
    <property type="match status" value="1"/>
</dbReference>
<keyword evidence="4" id="KW-1003">Cell membrane</keyword>
<evidence type="ECO:0000313" key="15">
    <source>
        <dbReference type="EMBL" id="SHI37943.1"/>
    </source>
</evidence>
<evidence type="ECO:0000256" key="2">
    <source>
        <dbReference type="ARBA" id="ARBA00004236"/>
    </source>
</evidence>
<dbReference type="InterPro" id="IPR035965">
    <property type="entry name" value="PAS-like_dom_sf"/>
</dbReference>
<keyword evidence="7" id="KW-0547">Nucleotide-binding</keyword>
<organism evidence="15 16">
    <name type="scientific">Thermoclostridium caenicola</name>
    <dbReference type="NCBI Taxonomy" id="659425"/>
    <lineage>
        <taxon>Bacteria</taxon>
        <taxon>Bacillati</taxon>
        <taxon>Bacillota</taxon>
        <taxon>Clostridia</taxon>
        <taxon>Eubacteriales</taxon>
        <taxon>Oscillospiraceae</taxon>
        <taxon>Thermoclostridium</taxon>
    </lineage>
</organism>
<dbReference type="PANTHER" id="PTHR45453">
    <property type="entry name" value="PHOSPHATE REGULON SENSOR PROTEIN PHOR"/>
    <property type="match status" value="1"/>
</dbReference>
<dbReference type="Pfam" id="PF02518">
    <property type="entry name" value="HATPase_c"/>
    <property type="match status" value="1"/>
</dbReference>
<dbReference type="FunFam" id="1.10.287.130:FF:000008">
    <property type="entry name" value="Two-component sensor histidine kinase"/>
    <property type="match status" value="1"/>
</dbReference>
<keyword evidence="16" id="KW-1185">Reference proteome</keyword>
<feature type="domain" description="Histidine kinase" evidence="13">
    <location>
        <begin position="340"/>
        <end position="555"/>
    </location>
</feature>
<dbReference type="EMBL" id="FQZP01000001">
    <property type="protein sequence ID" value="SHI37943.1"/>
    <property type="molecule type" value="Genomic_DNA"/>
</dbReference>
<dbReference type="SUPFAM" id="SSF55785">
    <property type="entry name" value="PYP-like sensor domain (PAS domain)"/>
    <property type="match status" value="1"/>
</dbReference>
<dbReference type="GO" id="GO:0000155">
    <property type="term" value="F:phosphorelay sensor kinase activity"/>
    <property type="evidence" value="ECO:0007669"/>
    <property type="project" value="InterPro"/>
</dbReference>
<dbReference type="AlphaFoldDB" id="A0A1M6AP22"/>
<evidence type="ECO:0000259" key="13">
    <source>
        <dbReference type="PROSITE" id="PS50109"/>
    </source>
</evidence>
<evidence type="ECO:0000256" key="9">
    <source>
        <dbReference type="ARBA" id="ARBA00022840"/>
    </source>
</evidence>
<evidence type="ECO:0000256" key="11">
    <source>
        <dbReference type="ARBA" id="ARBA00023136"/>
    </source>
</evidence>
<keyword evidence="9" id="KW-0067">ATP-binding</keyword>
<gene>
    <name evidence="15" type="ORF">SAMN05444373_1001102</name>
</gene>
<dbReference type="InterPro" id="IPR036097">
    <property type="entry name" value="HisK_dim/P_sf"/>
</dbReference>
<dbReference type="CDD" id="cd00075">
    <property type="entry name" value="HATPase"/>
    <property type="match status" value="1"/>
</dbReference>
<dbReference type="InterPro" id="IPR003594">
    <property type="entry name" value="HATPase_dom"/>
</dbReference>
<dbReference type="SMART" id="SM00387">
    <property type="entry name" value="HATPase_c"/>
    <property type="match status" value="1"/>
</dbReference>
<evidence type="ECO:0000313" key="16">
    <source>
        <dbReference type="Proteomes" id="UP000324781"/>
    </source>
</evidence>
<dbReference type="GO" id="GO:0004721">
    <property type="term" value="F:phosphoprotein phosphatase activity"/>
    <property type="evidence" value="ECO:0007669"/>
    <property type="project" value="TreeGrafter"/>
</dbReference>
<evidence type="ECO:0000256" key="6">
    <source>
        <dbReference type="ARBA" id="ARBA00022679"/>
    </source>
</evidence>
<dbReference type="SMART" id="SM00388">
    <property type="entry name" value="HisKA"/>
    <property type="match status" value="1"/>
</dbReference>
<dbReference type="InterPro" id="IPR004358">
    <property type="entry name" value="Sig_transdc_His_kin-like_C"/>
</dbReference>
<dbReference type="GO" id="GO:0005886">
    <property type="term" value="C:plasma membrane"/>
    <property type="evidence" value="ECO:0007669"/>
    <property type="project" value="UniProtKB-SubCell"/>
</dbReference>
<evidence type="ECO:0000259" key="14">
    <source>
        <dbReference type="PROSITE" id="PS50112"/>
    </source>
</evidence>
<reference evidence="15 16" key="1">
    <citation type="submission" date="2016-11" db="EMBL/GenBank/DDBJ databases">
        <authorList>
            <person name="Varghese N."/>
            <person name="Submissions S."/>
        </authorList>
    </citation>
    <scope>NUCLEOTIDE SEQUENCE [LARGE SCALE GENOMIC DNA]</scope>
    <source>
        <strain evidence="15 16">DSM 19027</strain>
    </source>
</reference>
<dbReference type="SMART" id="SM00091">
    <property type="entry name" value="PAS"/>
    <property type="match status" value="1"/>
</dbReference>
<dbReference type="OrthoDB" id="9813151at2"/>
<feature type="transmembrane region" description="Helical" evidence="12">
    <location>
        <begin position="6"/>
        <end position="32"/>
    </location>
</feature>
<dbReference type="Pfam" id="PF00512">
    <property type="entry name" value="HisKA"/>
    <property type="match status" value="1"/>
</dbReference>
<protein>
    <recommendedName>
        <fullName evidence="3">histidine kinase</fullName>
        <ecNumber evidence="3">2.7.13.3</ecNumber>
    </recommendedName>
</protein>
<dbReference type="InterPro" id="IPR003661">
    <property type="entry name" value="HisK_dim/P_dom"/>
</dbReference>
<comment type="subcellular location">
    <subcellularLocation>
        <location evidence="2">Cell membrane</location>
    </subcellularLocation>
</comment>
<evidence type="ECO:0000256" key="5">
    <source>
        <dbReference type="ARBA" id="ARBA00022553"/>
    </source>
</evidence>
<keyword evidence="5" id="KW-0597">Phosphoprotein</keyword>
<dbReference type="PANTHER" id="PTHR45453:SF1">
    <property type="entry name" value="PHOSPHATE REGULON SENSOR PROTEIN PHOR"/>
    <property type="match status" value="1"/>
</dbReference>
<dbReference type="SUPFAM" id="SSF47384">
    <property type="entry name" value="Homodimeric domain of signal transducing histidine kinase"/>
    <property type="match status" value="1"/>
</dbReference>
<dbReference type="GO" id="GO:0016036">
    <property type="term" value="P:cellular response to phosphate starvation"/>
    <property type="evidence" value="ECO:0007669"/>
    <property type="project" value="TreeGrafter"/>
</dbReference>
<dbReference type="EC" id="2.7.13.3" evidence="3"/>
<dbReference type="PRINTS" id="PR00344">
    <property type="entry name" value="BCTRLSENSOR"/>
</dbReference>
<keyword evidence="6" id="KW-0808">Transferase</keyword>
<dbReference type="CDD" id="cd00082">
    <property type="entry name" value="HisKA"/>
    <property type="match status" value="1"/>
</dbReference>
<dbReference type="PROSITE" id="PS50109">
    <property type="entry name" value="HIS_KIN"/>
    <property type="match status" value="1"/>
</dbReference>
<evidence type="ECO:0000256" key="4">
    <source>
        <dbReference type="ARBA" id="ARBA00022475"/>
    </source>
</evidence>
<dbReference type="InterPro" id="IPR013656">
    <property type="entry name" value="PAS_4"/>
</dbReference>
<dbReference type="InterPro" id="IPR036890">
    <property type="entry name" value="HATPase_C_sf"/>
</dbReference>
<dbReference type="Gene3D" id="3.30.450.20">
    <property type="entry name" value="PAS domain"/>
    <property type="match status" value="1"/>
</dbReference>
<dbReference type="NCBIfam" id="TIGR00229">
    <property type="entry name" value="sensory_box"/>
    <property type="match status" value="1"/>
</dbReference>
<name>A0A1M6AP22_9FIRM</name>
<dbReference type="Gene3D" id="1.10.287.130">
    <property type="match status" value="1"/>
</dbReference>
<feature type="domain" description="PAS" evidence="14">
    <location>
        <begin position="221"/>
        <end position="269"/>
    </location>
</feature>
<keyword evidence="12" id="KW-1133">Transmembrane helix</keyword>
<dbReference type="InterPro" id="IPR005467">
    <property type="entry name" value="His_kinase_dom"/>
</dbReference>
<evidence type="ECO:0000256" key="7">
    <source>
        <dbReference type="ARBA" id="ARBA00022741"/>
    </source>
</evidence>
<evidence type="ECO:0000256" key="1">
    <source>
        <dbReference type="ARBA" id="ARBA00000085"/>
    </source>
</evidence>
<evidence type="ECO:0000256" key="3">
    <source>
        <dbReference type="ARBA" id="ARBA00012438"/>
    </source>
</evidence>
<dbReference type="InterPro" id="IPR000014">
    <property type="entry name" value="PAS"/>
</dbReference>
<dbReference type="InterPro" id="IPR050351">
    <property type="entry name" value="BphY/WalK/GraS-like"/>
</dbReference>
<dbReference type="Gene3D" id="3.30.565.10">
    <property type="entry name" value="Histidine kinase-like ATPase, C-terminal domain"/>
    <property type="match status" value="1"/>
</dbReference>
<dbReference type="SUPFAM" id="SSF55874">
    <property type="entry name" value="ATPase domain of HSP90 chaperone/DNA topoisomerase II/histidine kinase"/>
    <property type="match status" value="1"/>
</dbReference>